<comment type="caution">
    <text evidence="2">The sequence shown here is derived from an EMBL/GenBank/DDBJ whole genome shotgun (WGS) entry which is preliminary data.</text>
</comment>
<gene>
    <name evidence="2" type="ORF">PLEPLA_LOCUS10039</name>
</gene>
<feature type="region of interest" description="Disordered" evidence="1">
    <location>
        <begin position="65"/>
        <end position="85"/>
    </location>
</feature>
<protein>
    <submittedName>
        <fullName evidence="2">Uncharacterized protein</fullName>
    </submittedName>
</protein>
<reference evidence="2" key="1">
    <citation type="submission" date="2020-03" db="EMBL/GenBank/DDBJ databases">
        <authorList>
            <person name="Weist P."/>
        </authorList>
    </citation>
    <scope>NUCLEOTIDE SEQUENCE</scope>
</reference>
<evidence type="ECO:0000313" key="3">
    <source>
        <dbReference type="Proteomes" id="UP001153269"/>
    </source>
</evidence>
<keyword evidence="3" id="KW-1185">Reference proteome</keyword>
<name>A0A9N7TZW7_PLEPL</name>
<proteinExistence type="predicted"/>
<dbReference type="Proteomes" id="UP001153269">
    <property type="component" value="Unassembled WGS sequence"/>
</dbReference>
<accession>A0A9N7TZW7</accession>
<dbReference type="AlphaFoldDB" id="A0A9N7TZW7"/>
<evidence type="ECO:0000313" key="2">
    <source>
        <dbReference type="EMBL" id="CAB1422150.1"/>
    </source>
</evidence>
<evidence type="ECO:0000256" key="1">
    <source>
        <dbReference type="SAM" id="MobiDB-lite"/>
    </source>
</evidence>
<sequence length="224" mass="23366">MAICYDNGCPGGGSGWMDGAVLISKWQTSVTLSGGVLRLGVAVLKSTLPHAVRKKHLSGNVASVSGALRGDKNDVPPSQPNAEVSSRVPSSLQHLLWLSCICLMAQLLLKSAANLEFGLSVLSPSPTCVYAGSLGLANIVPLSSAVDQSVPAGPDMNFRRCSGQHQSSSGTSPVTLPVHPLHLGSLIALLLVGTFVEQRGLNNLQLHIITKKQIVVDSPFACTL</sequence>
<organism evidence="2 3">
    <name type="scientific">Pleuronectes platessa</name>
    <name type="common">European plaice</name>
    <dbReference type="NCBI Taxonomy" id="8262"/>
    <lineage>
        <taxon>Eukaryota</taxon>
        <taxon>Metazoa</taxon>
        <taxon>Chordata</taxon>
        <taxon>Craniata</taxon>
        <taxon>Vertebrata</taxon>
        <taxon>Euteleostomi</taxon>
        <taxon>Actinopterygii</taxon>
        <taxon>Neopterygii</taxon>
        <taxon>Teleostei</taxon>
        <taxon>Neoteleostei</taxon>
        <taxon>Acanthomorphata</taxon>
        <taxon>Carangaria</taxon>
        <taxon>Pleuronectiformes</taxon>
        <taxon>Pleuronectoidei</taxon>
        <taxon>Pleuronectidae</taxon>
        <taxon>Pleuronectes</taxon>
    </lineage>
</organism>
<dbReference type="EMBL" id="CADEAL010000564">
    <property type="protein sequence ID" value="CAB1422150.1"/>
    <property type="molecule type" value="Genomic_DNA"/>
</dbReference>